<reference evidence="2 3" key="1">
    <citation type="journal article" date="2016" name="Nat. Commun.">
        <title>Thousands of microbial genomes shed light on interconnected biogeochemical processes in an aquifer system.</title>
        <authorList>
            <person name="Anantharaman K."/>
            <person name="Brown C.T."/>
            <person name="Hug L.A."/>
            <person name="Sharon I."/>
            <person name="Castelle C.J."/>
            <person name="Probst A.J."/>
            <person name="Thomas B.C."/>
            <person name="Singh A."/>
            <person name="Wilkins M.J."/>
            <person name="Karaoz U."/>
            <person name="Brodie E.L."/>
            <person name="Williams K.H."/>
            <person name="Hubbard S.S."/>
            <person name="Banfield J.F."/>
        </authorList>
    </citation>
    <scope>NUCLEOTIDE SEQUENCE [LARGE SCALE GENOMIC DNA]</scope>
</reference>
<evidence type="ECO:0000313" key="3">
    <source>
        <dbReference type="Proteomes" id="UP000178249"/>
    </source>
</evidence>
<name>A0A1F6C6H4_9BACT</name>
<accession>A0A1F6C6H4</accession>
<protein>
    <recommendedName>
        <fullName evidence="1">PEGA domain-containing protein</fullName>
    </recommendedName>
</protein>
<gene>
    <name evidence="2" type="ORF">A2841_01970</name>
</gene>
<organism evidence="2 3">
    <name type="scientific">Candidatus Kaiserbacteria bacterium RIFCSPHIGHO2_01_FULL_48_10</name>
    <dbReference type="NCBI Taxonomy" id="1798476"/>
    <lineage>
        <taxon>Bacteria</taxon>
        <taxon>Candidatus Kaiseribacteriota</taxon>
    </lineage>
</organism>
<comment type="caution">
    <text evidence="2">The sequence shown here is derived from an EMBL/GenBank/DDBJ whole genome shotgun (WGS) entry which is preliminary data.</text>
</comment>
<feature type="domain" description="PEGA" evidence="1">
    <location>
        <begin position="44"/>
        <end position="104"/>
    </location>
</feature>
<dbReference type="InterPro" id="IPR013229">
    <property type="entry name" value="PEGA"/>
</dbReference>
<sequence length="334" mass="37848">MSLNSRRILAAAFVLIFLVATPLLVLWSSGFRWNPKKWSWQQTGTISMETLPSGATVFLNEIQLNKKTPTVINALLPDIYEVRIEKDGYANWSERVEVTAGKTTIGKGILLLPKIVTRENEQAVSGGSEELKQNSVALIEKRSKEYGIEANAEGIKQIVRNVPSTQERRVIAQIADEITDVLDVSNDSFVLLKNEKNQLIIGSIGDTALVETDTLDDVLDYHWNDKKTILTVAAGLELLQYHVLGAKIQKTLITRASHPFERVLPLADIPYLFVEQEHQIKIIEQNALGVRITPLVQLRETESILFWKLTKKLKLTVWTKEQDKFFRFEISLEK</sequence>
<proteinExistence type="predicted"/>
<dbReference type="AlphaFoldDB" id="A0A1F6C6H4"/>
<dbReference type="EMBL" id="MFKP01000003">
    <property type="protein sequence ID" value="OGG44719.1"/>
    <property type="molecule type" value="Genomic_DNA"/>
</dbReference>
<evidence type="ECO:0000259" key="1">
    <source>
        <dbReference type="Pfam" id="PF08308"/>
    </source>
</evidence>
<dbReference type="Proteomes" id="UP000178249">
    <property type="component" value="Unassembled WGS sequence"/>
</dbReference>
<evidence type="ECO:0000313" key="2">
    <source>
        <dbReference type="EMBL" id="OGG44719.1"/>
    </source>
</evidence>
<dbReference type="Pfam" id="PF08308">
    <property type="entry name" value="PEGA"/>
    <property type="match status" value="1"/>
</dbReference>